<protein>
    <submittedName>
        <fullName evidence="16">Uncharacterized protein</fullName>
    </submittedName>
</protein>
<reference evidence="16 17" key="1">
    <citation type="journal article" date="2018" name="Proc. Natl. Acad. Sci. U.S.A.">
        <title>Draft genome sequence of Camellia sinensis var. sinensis provides insights into the evolution of the tea genome and tea quality.</title>
        <authorList>
            <person name="Wei C."/>
            <person name="Yang H."/>
            <person name="Wang S."/>
            <person name="Zhao J."/>
            <person name="Liu C."/>
            <person name="Gao L."/>
            <person name="Xia E."/>
            <person name="Lu Y."/>
            <person name="Tai Y."/>
            <person name="She G."/>
            <person name="Sun J."/>
            <person name="Cao H."/>
            <person name="Tong W."/>
            <person name="Gao Q."/>
            <person name="Li Y."/>
            <person name="Deng W."/>
            <person name="Jiang X."/>
            <person name="Wang W."/>
            <person name="Chen Q."/>
            <person name="Zhang S."/>
            <person name="Li H."/>
            <person name="Wu J."/>
            <person name="Wang P."/>
            <person name="Li P."/>
            <person name="Shi C."/>
            <person name="Zheng F."/>
            <person name="Jian J."/>
            <person name="Huang B."/>
            <person name="Shan D."/>
            <person name="Shi M."/>
            <person name="Fang C."/>
            <person name="Yue Y."/>
            <person name="Li F."/>
            <person name="Li D."/>
            <person name="Wei S."/>
            <person name="Han B."/>
            <person name="Jiang C."/>
            <person name="Yin Y."/>
            <person name="Xia T."/>
            <person name="Zhang Z."/>
            <person name="Bennetzen J.L."/>
            <person name="Zhao S."/>
            <person name="Wan X."/>
        </authorList>
    </citation>
    <scope>NUCLEOTIDE SEQUENCE [LARGE SCALE GENOMIC DNA]</scope>
    <source>
        <strain evidence="17">cv. Shuchazao</strain>
        <tissue evidence="16">Leaf</tissue>
    </source>
</reference>
<dbReference type="GO" id="GO:0031969">
    <property type="term" value="C:chloroplast membrane"/>
    <property type="evidence" value="ECO:0007669"/>
    <property type="project" value="UniProtKB-SubCell"/>
</dbReference>
<dbReference type="Pfam" id="PF00153">
    <property type="entry name" value="Mito_carr"/>
    <property type="match status" value="3"/>
</dbReference>
<feature type="repeat" description="Solcar" evidence="13">
    <location>
        <begin position="130"/>
        <end position="297"/>
    </location>
</feature>
<keyword evidence="7 13" id="KW-0812">Transmembrane</keyword>
<keyword evidence="10 15" id="KW-1133">Transmembrane helix</keyword>
<evidence type="ECO:0000313" key="17">
    <source>
        <dbReference type="Proteomes" id="UP000306102"/>
    </source>
</evidence>
<keyword evidence="4" id="KW-0150">Chloroplast</keyword>
<dbReference type="Gene3D" id="1.50.40.10">
    <property type="entry name" value="Mitochondrial carrier domain"/>
    <property type="match status" value="2"/>
</dbReference>
<organism evidence="16 17">
    <name type="scientific">Camellia sinensis var. sinensis</name>
    <name type="common">China tea</name>
    <dbReference type="NCBI Taxonomy" id="542762"/>
    <lineage>
        <taxon>Eukaryota</taxon>
        <taxon>Viridiplantae</taxon>
        <taxon>Streptophyta</taxon>
        <taxon>Embryophyta</taxon>
        <taxon>Tracheophyta</taxon>
        <taxon>Spermatophyta</taxon>
        <taxon>Magnoliopsida</taxon>
        <taxon>eudicotyledons</taxon>
        <taxon>Gunneridae</taxon>
        <taxon>Pentapetalae</taxon>
        <taxon>asterids</taxon>
        <taxon>Ericales</taxon>
        <taxon>Theaceae</taxon>
        <taxon>Camellia</taxon>
    </lineage>
</organism>
<keyword evidence="6" id="KW-0949">S-adenosyl-L-methionine</keyword>
<keyword evidence="3 14" id="KW-0813">Transport</keyword>
<evidence type="ECO:0000256" key="6">
    <source>
        <dbReference type="ARBA" id="ARBA00022691"/>
    </source>
</evidence>
<keyword evidence="5" id="KW-0934">Plastid</keyword>
<dbReference type="FunFam" id="1.50.40.10:FF:000038">
    <property type="entry name" value="S-adenosylmethionine carrier 1 chloroplastic/mitochondrial"/>
    <property type="match status" value="1"/>
</dbReference>
<evidence type="ECO:0000256" key="9">
    <source>
        <dbReference type="ARBA" id="ARBA00022946"/>
    </source>
</evidence>
<dbReference type="PRINTS" id="PR00926">
    <property type="entry name" value="MITOCARRIER"/>
</dbReference>
<comment type="subcellular location">
    <subcellularLocation>
        <location evidence="1">Membrane</location>
        <topology evidence="1">Multi-pass membrane protein</topology>
    </subcellularLocation>
    <subcellularLocation>
        <location evidence="12">Plastid</location>
        <location evidence="12">Chloroplast membrane</location>
    </subcellularLocation>
</comment>
<dbReference type="AlphaFoldDB" id="A0A4S4DGQ0"/>
<evidence type="ECO:0000256" key="4">
    <source>
        <dbReference type="ARBA" id="ARBA00022528"/>
    </source>
</evidence>
<dbReference type="GO" id="GO:0055085">
    <property type="term" value="P:transmembrane transport"/>
    <property type="evidence" value="ECO:0007669"/>
    <property type="project" value="InterPro"/>
</dbReference>
<dbReference type="InterPro" id="IPR023395">
    <property type="entry name" value="MCP_dom_sf"/>
</dbReference>
<evidence type="ECO:0000256" key="3">
    <source>
        <dbReference type="ARBA" id="ARBA00022448"/>
    </source>
</evidence>
<feature type="transmembrane region" description="Helical" evidence="15">
    <location>
        <begin position="131"/>
        <end position="153"/>
    </location>
</feature>
<evidence type="ECO:0000256" key="14">
    <source>
        <dbReference type="RuleBase" id="RU000488"/>
    </source>
</evidence>
<feature type="repeat" description="Solcar" evidence="13">
    <location>
        <begin position="324"/>
        <end position="406"/>
    </location>
</feature>
<evidence type="ECO:0000256" key="8">
    <source>
        <dbReference type="ARBA" id="ARBA00022737"/>
    </source>
</evidence>
<dbReference type="SUPFAM" id="SSF103506">
    <property type="entry name" value="Mitochondrial carrier"/>
    <property type="match status" value="1"/>
</dbReference>
<evidence type="ECO:0000256" key="2">
    <source>
        <dbReference type="ARBA" id="ARBA00006375"/>
    </source>
</evidence>
<dbReference type="PANTHER" id="PTHR45667">
    <property type="entry name" value="S-ADENOSYLMETHIONINE MITOCHONDRIAL CARRIER PROTEIN"/>
    <property type="match status" value="1"/>
</dbReference>
<evidence type="ECO:0000256" key="13">
    <source>
        <dbReference type="PROSITE-ProRule" id="PRU00282"/>
    </source>
</evidence>
<evidence type="ECO:0000256" key="12">
    <source>
        <dbReference type="ARBA" id="ARBA00046299"/>
    </source>
</evidence>
<feature type="transmembrane region" description="Helical" evidence="15">
    <location>
        <begin position="174"/>
        <end position="196"/>
    </location>
</feature>
<evidence type="ECO:0000256" key="5">
    <source>
        <dbReference type="ARBA" id="ARBA00022640"/>
    </source>
</evidence>
<sequence>MCGIDNAVGGWTLEVSLSIPSCNAFFSCSMGGPSYCCCLSLSFDGQKLKDFRNSFLLHKEMKNILYLSFGVAVAIKIVMELAVCKGISKMLTASDLFNASNGKARNLQLETKRFFASVSTGEDKPFDFLRIFFEGVIAGGTAGVVVETALYPIDTIKTRLQAARGGGEIILKGLYSGLAGNLVGVLPASAMFVGVYEPAKQKLLKIFPDNLSVVAHLDQAVWSSFPIPHKLSGVPPLYYVVKQRMQTSQFASAPNAVRAIVSREGFKGLYAGYGSFLLRDLPFDAIQFCIYEQLRIGYKLAANRDLNDPENAVIGAFAGKLYTNSYFLLHLSCALTGAITTPLDVIKTRLMVQGSANQYKGIFDCVETIVREEGPPALLKGIGPRVLWIGIGGSIFFGVLESTKRFLAQRRPVHHADSSKKD</sequence>
<dbReference type="Proteomes" id="UP000306102">
    <property type="component" value="Unassembled WGS sequence"/>
</dbReference>
<keyword evidence="17" id="KW-1185">Reference proteome</keyword>
<keyword evidence="11 13" id="KW-0472">Membrane</keyword>
<accession>A0A4S4DGQ0</accession>
<proteinExistence type="inferred from homology"/>
<dbReference type="InterPro" id="IPR002067">
    <property type="entry name" value="MCP"/>
</dbReference>
<dbReference type="PROSITE" id="PS50920">
    <property type="entry name" value="SOLCAR"/>
    <property type="match status" value="2"/>
</dbReference>
<evidence type="ECO:0000256" key="1">
    <source>
        <dbReference type="ARBA" id="ARBA00004141"/>
    </source>
</evidence>
<keyword evidence="8" id="KW-0677">Repeat</keyword>
<dbReference type="InterPro" id="IPR018108">
    <property type="entry name" value="MCP_transmembrane"/>
</dbReference>
<dbReference type="EMBL" id="SDRB02011290">
    <property type="protein sequence ID" value="THG01940.1"/>
    <property type="molecule type" value="Genomic_DNA"/>
</dbReference>
<evidence type="ECO:0000313" key="16">
    <source>
        <dbReference type="EMBL" id="THG01940.1"/>
    </source>
</evidence>
<comment type="caution">
    <text evidence="16">The sequence shown here is derived from an EMBL/GenBank/DDBJ whole genome shotgun (WGS) entry which is preliminary data.</text>
</comment>
<name>A0A4S4DGQ0_CAMSN</name>
<evidence type="ECO:0000256" key="10">
    <source>
        <dbReference type="ARBA" id="ARBA00022989"/>
    </source>
</evidence>
<feature type="transmembrane region" description="Helical" evidence="15">
    <location>
        <begin position="64"/>
        <end position="83"/>
    </location>
</feature>
<comment type="similarity">
    <text evidence="2 14">Belongs to the mitochondrial carrier (TC 2.A.29) family.</text>
</comment>
<evidence type="ECO:0000256" key="15">
    <source>
        <dbReference type="SAM" id="Phobius"/>
    </source>
</evidence>
<keyword evidence="9" id="KW-0809">Transit peptide</keyword>
<gene>
    <name evidence="16" type="ORF">TEA_006094</name>
</gene>
<evidence type="ECO:0000256" key="7">
    <source>
        <dbReference type="ARBA" id="ARBA00022692"/>
    </source>
</evidence>
<evidence type="ECO:0000256" key="11">
    <source>
        <dbReference type="ARBA" id="ARBA00023136"/>
    </source>
</evidence>